<dbReference type="AlphaFoldDB" id="A0AA88E0R7"/>
<dbReference type="Gene3D" id="1.25.40.10">
    <property type="entry name" value="Tetratricopeptide repeat domain"/>
    <property type="match status" value="1"/>
</dbReference>
<evidence type="ECO:0000259" key="1">
    <source>
        <dbReference type="PROSITE" id="PS50126"/>
    </source>
</evidence>
<dbReference type="PANTHER" id="PTHR23270:SF10">
    <property type="entry name" value="PROTEIN RRP5 HOMOLOG"/>
    <property type="match status" value="1"/>
</dbReference>
<feature type="domain" description="S1 motif" evidence="1">
    <location>
        <begin position="373"/>
        <end position="444"/>
    </location>
</feature>
<dbReference type="InterPro" id="IPR012340">
    <property type="entry name" value="NA-bd_OB-fold"/>
</dbReference>
<dbReference type="GO" id="GO:0003723">
    <property type="term" value="F:RNA binding"/>
    <property type="evidence" value="ECO:0007669"/>
    <property type="project" value="TreeGrafter"/>
</dbReference>
<accession>A0AA88E0R7</accession>
<dbReference type="InterPro" id="IPR011990">
    <property type="entry name" value="TPR-like_helical_dom_sf"/>
</dbReference>
<dbReference type="SUPFAM" id="SSF50249">
    <property type="entry name" value="Nucleic acid-binding proteins"/>
    <property type="match status" value="3"/>
</dbReference>
<dbReference type="PANTHER" id="PTHR23270">
    <property type="entry name" value="PROGRAMMED CELL DEATH PROTEIN 11 PRE-RRNA PROCESSING PROTEIN RRP5"/>
    <property type="match status" value="1"/>
</dbReference>
<feature type="domain" description="S1 motif" evidence="1">
    <location>
        <begin position="279"/>
        <end position="354"/>
    </location>
</feature>
<dbReference type="PROSITE" id="PS50126">
    <property type="entry name" value="S1"/>
    <property type="match status" value="3"/>
</dbReference>
<dbReference type="Pfam" id="PF00575">
    <property type="entry name" value="S1"/>
    <property type="match status" value="1"/>
</dbReference>
<keyword evidence="3" id="KW-1185">Reference proteome</keyword>
<gene>
    <name evidence="2" type="ORF">TIFTF001_034745</name>
</gene>
<comment type="caution">
    <text evidence="2">The sequence shown here is derived from an EMBL/GenBank/DDBJ whole genome shotgun (WGS) entry which is preliminary data.</text>
</comment>
<proteinExistence type="predicted"/>
<dbReference type="GO" id="GO:0006364">
    <property type="term" value="P:rRNA processing"/>
    <property type="evidence" value="ECO:0007669"/>
    <property type="project" value="InterPro"/>
</dbReference>
<sequence>MSVELKAGGSSKTVKKNKVVTDIPSLVAGTTVETGSVIQAVVLDVSRSEHLVDLSLKPDVSVTATVMALPSPSTAEMLLLLLNSISESETSSSKRAKKSGYKLGSLVQAEVHDDNILENPFSSFRVGQTVTARIVGKINRSYLQLYTVLFSLLSSFEIEDEVTTEEFNYTTGQHITGYVYKVDKEWVWLTISRNVRAQPFIPDSSCNPSELDGFKKRFHVGKVITGHVLTVNKDKKLFHLVLQPVFSISGKVSDGEVSMRADQEVSISNENVTANICEGCIVGGRVSKIVPGVGGIIVQIGPHTYRRVHFTELTDSWVSDPLSGYHEGKFVCASFKHRVLSAEPLSKRVEVTLKTLGASDKNETSNLCSLHVGDAVSGRIKLVESFGLFITMNDTNLDGLCHKSELSDDHIDIETEYRAGKRVRAKILKVDAQRNQDVIWMDVECTNMEIPILPQAESRASVPPLEVTGDNENQEDVDIVSRNQEHMDELSTLDEKSKRKAKKKANEDWALQIINIQEGSEKLNIWVPYFNLENEYGNPPEEAVKKVFQRALQYNDPKKVHLALLRMYESTEQRRLADEVVDKMTKKFKWSSKVWLRQIQRFLNQQQDQVVQSIVNRTLLSLPKHKHMKFVSQIAVLELKCVVPHVGRSMFEGILNEYPKRTDLWSIYLDQFLFKKYLEYEKSLGNEERIEYIKKMAMDYVESTLA</sequence>
<dbReference type="SUPFAM" id="SSF48452">
    <property type="entry name" value="TPR-like"/>
    <property type="match status" value="1"/>
</dbReference>
<evidence type="ECO:0000313" key="3">
    <source>
        <dbReference type="Proteomes" id="UP001187192"/>
    </source>
</evidence>
<evidence type="ECO:0000313" key="2">
    <source>
        <dbReference type="EMBL" id="GMN65679.1"/>
    </source>
</evidence>
<dbReference type="EMBL" id="BTGU01000253">
    <property type="protein sequence ID" value="GMN65679.1"/>
    <property type="molecule type" value="Genomic_DNA"/>
</dbReference>
<dbReference type="Proteomes" id="UP001187192">
    <property type="component" value="Unassembled WGS sequence"/>
</dbReference>
<name>A0AA88E0R7_FICCA</name>
<organism evidence="2 3">
    <name type="scientific">Ficus carica</name>
    <name type="common">Common fig</name>
    <dbReference type="NCBI Taxonomy" id="3494"/>
    <lineage>
        <taxon>Eukaryota</taxon>
        <taxon>Viridiplantae</taxon>
        <taxon>Streptophyta</taxon>
        <taxon>Embryophyta</taxon>
        <taxon>Tracheophyta</taxon>
        <taxon>Spermatophyta</taxon>
        <taxon>Magnoliopsida</taxon>
        <taxon>eudicotyledons</taxon>
        <taxon>Gunneridae</taxon>
        <taxon>Pentapetalae</taxon>
        <taxon>rosids</taxon>
        <taxon>fabids</taxon>
        <taxon>Rosales</taxon>
        <taxon>Moraceae</taxon>
        <taxon>Ficeae</taxon>
        <taxon>Ficus</taxon>
    </lineage>
</organism>
<dbReference type="GO" id="GO:0032040">
    <property type="term" value="C:small-subunit processome"/>
    <property type="evidence" value="ECO:0007669"/>
    <property type="project" value="TreeGrafter"/>
</dbReference>
<reference evidence="2" key="1">
    <citation type="submission" date="2023-07" db="EMBL/GenBank/DDBJ databases">
        <title>draft genome sequence of fig (Ficus carica).</title>
        <authorList>
            <person name="Takahashi T."/>
            <person name="Nishimura K."/>
        </authorList>
    </citation>
    <scope>NUCLEOTIDE SEQUENCE</scope>
</reference>
<dbReference type="InterPro" id="IPR003029">
    <property type="entry name" value="S1_domain"/>
</dbReference>
<dbReference type="SMART" id="SM00316">
    <property type="entry name" value="S1"/>
    <property type="match status" value="3"/>
</dbReference>
<dbReference type="InterPro" id="IPR045209">
    <property type="entry name" value="Rrp5"/>
</dbReference>
<feature type="domain" description="S1 motif" evidence="1">
    <location>
        <begin position="172"/>
        <end position="243"/>
    </location>
</feature>
<dbReference type="Gene3D" id="2.40.50.140">
    <property type="entry name" value="Nucleic acid-binding proteins"/>
    <property type="match status" value="2"/>
</dbReference>
<protein>
    <recommendedName>
        <fullName evidence="1">S1 motif domain-containing protein</fullName>
    </recommendedName>
</protein>